<feature type="compositionally biased region" description="Low complexity" evidence="1">
    <location>
        <begin position="36"/>
        <end position="49"/>
    </location>
</feature>
<dbReference type="AlphaFoldDB" id="A0A9W7FXZ7"/>
<protein>
    <submittedName>
        <fullName evidence="2">Uncharacterized protein</fullName>
    </submittedName>
</protein>
<gene>
    <name evidence="2" type="ORF">TrCOL_g8649</name>
</gene>
<dbReference type="OrthoDB" id="10356248at2759"/>
<feature type="compositionally biased region" description="Pro residues" evidence="1">
    <location>
        <begin position="23"/>
        <end position="35"/>
    </location>
</feature>
<proteinExistence type="predicted"/>
<comment type="caution">
    <text evidence="2">The sequence shown here is derived from an EMBL/GenBank/DDBJ whole genome shotgun (WGS) entry which is preliminary data.</text>
</comment>
<feature type="region of interest" description="Disordered" evidence="1">
    <location>
        <begin position="367"/>
        <end position="394"/>
    </location>
</feature>
<dbReference type="Proteomes" id="UP001165065">
    <property type="component" value="Unassembled WGS sequence"/>
</dbReference>
<organism evidence="2 3">
    <name type="scientific">Triparma columacea</name>
    <dbReference type="NCBI Taxonomy" id="722753"/>
    <lineage>
        <taxon>Eukaryota</taxon>
        <taxon>Sar</taxon>
        <taxon>Stramenopiles</taxon>
        <taxon>Ochrophyta</taxon>
        <taxon>Bolidophyceae</taxon>
        <taxon>Parmales</taxon>
        <taxon>Triparmaceae</taxon>
        <taxon>Triparma</taxon>
    </lineage>
</organism>
<dbReference type="EMBL" id="BRYA01000575">
    <property type="protein sequence ID" value="GMI23772.1"/>
    <property type="molecule type" value="Genomic_DNA"/>
</dbReference>
<accession>A0A9W7FXZ7</accession>
<feature type="compositionally biased region" description="Polar residues" evidence="1">
    <location>
        <begin position="60"/>
        <end position="96"/>
    </location>
</feature>
<evidence type="ECO:0000313" key="2">
    <source>
        <dbReference type="EMBL" id="GMI23772.1"/>
    </source>
</evidence>
<reference evidence="3" key="1">
    <citation type="journal article" date="2023" name="Commun. Biol.">
        <title>Genome analysis of Parmales, the sister group of diatoms, reveals the evolutionary specialization of diatoms from phago-mixotrophs to photoautotrophs.</title>
        <authorList>
            <person name="Ban H."/>
            <person name="Sato S."/>
            <person name="Yoshikawa S."/>
            <person name="Yamada K."/>
            <person name="Nakamura Y."/>
            <person name="Ichinomiya M."/>
            <person name="Sato N."/>
            <person name="Blanc-Mathieu R."/>
            <person name="Endo H."/>
            <person name="Kuwata A."/>
            <person name="Ogata H."/>
        </authorList>
    </citation>
    <scope>NUCLEOTIDE SEQUENCE [LARGE SCALE GENOMIC DNA]</scope>
</reference>
<keyword evidence="3" id="KW-1185">Reference proteome</keyword>
<feature type="region of interest" description="Disordered" evidence="1">
    <location>
        <begin position="17"/>
        <end position="125"/>
    </location>
</feature>
<evidence type="ECO:0000313" key="3">
    <source>
        <dbReference type="Proteomes" id="UP001165065"/>
    </source>
</evidence>
<evidence type="ECO:0000256" key="1">
    <source>
        <dbReference type="SAM" id="MobiDB-lite"/>
    </source>
</evidence>
<name>A0A9W7FXZ7_9STRA</name>
<sequence length="394" mass="43219">MSENGRKRWVQAKQCFLLGSPSPSSPSPSSPPPSILPSTTSLLSTASPSVNKSPRLKPNGWSTTNTPSNGVVNNLSPINVSLANTPVTPPYTNNKKASPRAGKNQKQIPKLKNGNDTPTKEGRGENTFGYLDYGNRELCNKSLGISVSVDGSLIVKRSTVNAWSANGMEGVDDVGSDNDVIMISRITAVRMSEEEQRVRDRRDKDDDLYYQFWKKETSKVIEREGKKVAEGWVERGEGMVKSGSDTFLSMNFEKGEGGEEELDMVRANEEVRRMRSRLLHGLDRDSYVGGVVSSSDGEVSVSGMDVDCRLGGDGGISDTEEEGDTVMEASWRRRKDLGELMEGLSNVPTPKSRGGVNKFLMEALSRGRESGGREEGFMWERSSMESKDGKEMQK</sequence>